<organism evidence="2 3">
    <name type="scientific">Penicillium camemberti (strain FM 013)</name>
    <dbReference type="NCBI Taxonomy" id="1429867"/>
    <lineage>
        <taxon>Eukaryota</taxon>
        <taxon>Fungi</taxon>
        <taxon>Dikarya</taxon>
        <taxon>Ascomycota</taxon>
        <taxon>Pezizomycotina</taxon>
        <taxon>Eurotiomycetes</taxon>
        <taxon>Eurotiomycetidae</taxon>
        <taxon>Eurotiales</taxon>
        <taxon>Aspergillaceae</taxon>
        <taxon>Penicillium</taxon>
    </lineage>
</organism>
<evidence type="ECO:0000256" key="1">
    <source>
        <dbReference type="SAM" id="MobiDB-lite"/>
    </source>
</evidence>
<evidence type="ECO:0000313" key="2">
    <source>
        <dbReference type="EMBL" id="CRL28749.1"/>
    </source>
</evidence>
<accession>A0A0G4PQS0</accession>
<reference evidence="2 3" key="1">
    <citation type="journal article" date="2014" name="Nat. Commun.">
        <title>Multiple recent horizontal transfers of a large genomic region in cheese making fungi.</title>
        <authorList>
            <person name="Cheeseman K."/>
            <person name="Ropars J."/>
            <person name="Renault P."/>
            <person name="Dupont J."/>
            <person name="Gouzy J."/>
            <person name="Branca A."/>
            <person name="Abraham A.L."/>
            <person name="Ceppi M."/>
            <person name="Conseiller E."/>
            <person name="Debuchy R."/>
            <person name="Malagnac F."/>
            <person name="Goarin A."/>
            <person name="Silar P."/>
            <person name="Lacoste S."/>
            <person name="Sallet E."/>
            <person name="Bensimon A."/>
            <person name="Giraud T."/>
            <person name="Brygoo Y."/>
        </authorList>
    </citation>
    <scope>NUCLEOTIDE SEQUENCE [LARGE SCALE GENOMIC DNA]</scope>
    <source>
        <strain evidence="3">FM 013</strain>
    </source>
</reference>
<name>A0A0G4PQS0_PENC3</name>
<dbReference type="AlphaFoldDB" id="A0A0G4PQS0"/>
<gene>
    <name evidence="2" type="ORF">PCAMFM013_S030g000036</name>
</gene>
<dbReference type="Proteomes" id="UP000053732">
    <property type="component" value="Unassembled WGS sequence"/>
</dbReference>
<protein>
    <submittedName>
        <fullName evidence="2">Str. FM013</fullName>
    </submittedName>
</protein>
<feature type="compositionally biased region" description="Basic and acidic residues" evidence="1">
    <location>
        <begin position="53"/>
        <end position="71"/>
    </location>
</feature>
<sequence length="71" mass="8140">MPYPINSDDSDDSDDRDKAVPKEHNCHVRLSPPRASIRCEEEVRSQRGGNELGNEHIYPDMRDAESSTREQ</sequence>
<feature type="region of interest" description="Disordered" evidence="1">
    <location>
        <begin position="1"/>
        <end position="71"/>
    </location>
</feature>
<dbReference type="EMBL" id="HG793163">
    <property type="protein sequence ID" value="CRL28749.1"/>
    <property type="molecule type" value="Genomic_DNA"/>
</dbReference>
<proteinExistence type="predicted"/>
<feature type="compositionally biased region" description="Basic and acidic residues" evidence="1">
    <location>
        <begin position="15"/>
        <end position="26"/>
    </location>
</feature>
<keyword evidence="3" id="KW-1185">Reference proteome</keyword>
<evidence type="ECO:0000313" key="3">
    <source>
        <dbReference type="Proteomes" id="UP000053732"/>
    </source>
</evidence>